<dbReference type="EMBL" id="PDND01000017">
    <property type="protein sequence ID" value="PGH35749.1"/>
    <property type="molecule type" value="Genomic_DNA"/>
</dbReference>
<sequence>MTTLLYQSAFGSEPTEASSHSLSAAEGQTPGSSQDSEWSPQGSLASFICHASHLQKELRSDDSIFFDDNNRAKALSRERIGSGASFTVERVEWLTGGHEHDVSFSQQFSKWGKYIAIKTVRERSNLRSRQNNWSDVALELRALLHKPLRYHPNIVHLLGFGWGSSAESDSAYPKVIIEYATFGSFRDLQVYNTPLPFGIKQKLCHDIARGLAILHACGIVHGDLKHENVLIFANKYDIPEGQPYTAKLADFGGAVMDISQRDLSYLPMGTYPYQALESSNRISADGINQTDVYSFGLLVWRAFIDGRDIATELGLEPRPTEDSERSLQQLKLSNDLLVNAVCSAQVYASNHGINDSALALILYVLAQTILVEPMDRSLPRAQAALRGLNLSEIDSFLQKVAAANDEGDEIERMEPPGSHGVTVDNLGFFLGNLGNDYDCQRNTPGYRPKLSHPDIAEFLFEPEKLKGILDWVQQQQIVYDFMEAAWKTRRGTPDGLQPWKAAYYLFQCYLTGFGVVFDAEQACHWLQESANAGDQGDVDYWAMAWLWRVSTALSVPISLTLDQLQEYIRWGIIRGHQNCVEDGRDIIARLTNKDEQERWENMMMEADWARRTIAGGVGMPHFVPRKLRRCYDLNDISTLEGQIKDELGIAYNSCLRKTDSQPSVDLLAKDKNAEPTRAEEFEFDKIFVNHKGHGLLHLAATLGKLKALRYMVETYLCGIDFPNKSLAESPLVCACRSGHFDCAMFLLECGAKGGGTEFGEEAPLHWLCSFTPEKMTPLAKALVDAGANLENASGTMRKDVRMINADWEDNFGVATTPLGRAVLMRSLPAVKVLLGLGANPLAKVGHRDDIAVKSPIELAAVLTLPHILEVLLLYIDQILPEKALIFDEIEMLQTAREKRITPHDPTTLQSRLVRCGSSYKRAMFQTLQILRRRHEKLQDWRSLDSGKPVEGMQLCQEVRLGNADIVETLLELGHDPNGSPGHRPIEEAVLMNHEAVFRLLVNHGARTGVKRTVDNGGQFSLLQLSASRPRTSRNGTFIAEYLIRSGLAIEPLPDGNPSSLALAIKNRYFDLSDLLLEKGADINALYQFGKRDEWITLLDELLVTHTEAALQSVDYIFRKLYVNSDNPPVKVDFIVNKTKKLTALHVLALCPPNLINDRCQISARTIQSVLTAFRTAEQINYVHSTLGTALCIASITGNLEMATALIAHKADTEIPMCADRLSESDRKDLGLPAKELNQEWEKGESTPLLLAQFAFEAQLSEFEQSPALEIGNLSKLNRFEAIVPLFQTAGVSYSDAAWTALRNRRKLLEDRIKLSTSMAQLAHTDLSEPVDLSVLTDEKPTNWKEGDEMNQEMATRTMLKFMRGGFD</sequence>
<keyword evidence="6" id="KW-0808">Transferase</keyword>
<dbReference type="GO" id="GO:0005524">
    <property type="term" value="F:ATP binding"/>
    <property type="evidence" value="ECO:0007669"/>
    <property type="project" value="InterPro"/>
</dbReference>
<dbReference type="InterPro" id="IPR011009">
    <property type="entry name" value="Kinase-like_dom_sf"/>
</dbReference>
<keyword evidence="7" id="KW-1185">Reference proteome</keyword>
<feature type="compositionally biased region" description="Polar residues" evidence="4">
    <location>
        <begin position="1"/>
        <end position="22"/>
    </location>
</feature>
<protein>
    <submittedName>
        <fullName evidence="6">Serine/threonine protein kinase</fullName>
    </submittedName>
</protein>
<evidence type="ECO:0000256" key="3">
    <source>
        <dbReference type="PROSITE-ProRule" id="PRU00023"/>
    </source>
</evidence>
<dbReference type="InterPro" id="IPR051165">
    <property type="entry name" value="Multifunctional_ANK_Repeat"/>
</dbReference>
<dbReference type="STRING" id="73230.A0A2B7ZRE0"/>
<dbReference type="PROSITE" id="PS50011">
    <property type="entry name" value="PROTEIN_KINASE_DOM"/>
    <property type="match status" value="1"/>
</dbReference>
<keyword evidence="6" id="KW-0418">Kinase</keyword>
<accession>A0A2B7ZRE0</accession>
<keyword evidence="2 3" id="KW-0040">ANK repeat</keyword>
<dbReference type="SMART" id="SM00671">
    <property type="entry name" value="SEL1"/>
    <property type="match status" value="1"/>
</dbReference>
<dbReference type="InterPro" id="IPR002110">
    <property type="entry name" value="Ankyrin_rpt"/>
</dbReference>
<evidence type="ECO:0000313" key="6">
    <source>
        <dbReference type="EMBL" id="PGH35749.1"/>
    </source>
</evidence>
<dbReference type="InterPro" id="IPR006597">
    <property type="entry name" value="Sel1-like"/>
</dbReference>
<dbReference type="InterPro" id="IPR000719">
    <property type="entry name" value="Prot_kinase_dom"/>
</dbReference>
<dbReference type="InterPro" id="IPR036770">
    <property type="entry name" value="Ankyrin_rpt-contain_sf"/>
</dbReference>
<dbReference type="Proteomes" id="UP000226031">
    <property type="component" value="Unassembled WGS sequence"/>
</dbReference>
<proteinExistence type="predicted"/>
<dbReference type="VEuPathDB" id="FungiDB:EMCG_03812"/>
<dbReference type="GO" id="GO:0004674">
    <property type="term" value="F:protein serine/threonine kinase activity"/>
    <property type="evidence" value="ECO:0007669"/>
    <property type="project" value="UniProtKB-KW"/>
</dbReference>
<evidence type="ECO:0000259" key="5">
    <source>
        <dbReference type="PROSITE" id="PS50011"/>
    </source>
</evidence>
<evidence type="ECO:0000256" key="1">
    <source>
        <dbReference type="ARBA" id="ARBA00022737"/>
    </source>
</evidence>
<dbReference type="InterPro" id="IPR008271">
    <property type="entry name" value="Ser/Thr_kinase_AS"/>
</dbReference>
<evidence type="ECO:0000256" key="4">
    <source>
        <dbReference type="SAM" id="MobiDB-lite"/>
    </source>
</evidence>
<evidence type="ECO:0000256" key="2">
    <source>
        <dbReference type="ARBA" id="ARBA00023043"/>
    </source>
</evidence>
<dbReference type="SMART" id="SM00220">
    <property type="entry name" value="S_TKc"/>
    <property type="match status" value="1"/>
</dbReference>
<name>A0A2B7ZRE0_9EURO</name>
<evidence type="ECO:0000313" key="7">
    <source>
        <dbReference type="Proteomes" id="UP000226031"/>
    </source>
</evidence>
<dbReference type="PROSITE" id="PS50088">
    <property type="entry name" value="ANK_REPEAT"/>
    <property type="match status" value="1"/>
</dbReference>
<feature type="compositionally biased region" description="Polar residues" evidence="4">
    <location>
        <begin position="29"/>
        <end position="40"/>
    </location>
</feature>
<dbReference type="Gene3D" id="1.25.40.20">
    <property type="entry name" value="Ankyrin repeat-containing domain"/>
    <property type="match status" value="2"/>
</dbReference>
<dbReference type="PROSITE" id="PS00108">
    <property type="entry name" value="PROTEIN_KINASE_ST"/>
    <property type="match status" value="1"/>
</dbReference>
<keyword evidence="6" id="KW-0723">Serine/threonine-protein kinase</keyword>
<organism evidence="6 7">
    <name type="scientific">[Emmonsia] crescens</name>
    <dbReference type="NCBI Taxonomy" id="73230"/>
    <lineage>
        <taxon>Eukaryota</taxon>
        <taxon>Fungi</taxon>
        <taxon>Dikarya</taxon>
        <taxon>Ascomycota</taxon>
        <taxon>Pezizomycotina</taxon>
        <taxon>Eurotiomycetes</taxon>
        <taxon>Eurotiomycetidae</taxon>
        <taxon>Onygenales</taxon>
        <taxon>Ajellomycetaceae</taxon>
        <taxon>Emergomyces</taxon>
    </lineage>
</organism>
<keyword evidence="1" id="KW-0677">Repeat</keyword>
<comment type="caution">
    <text evidence="6">The sequence shown here is derived from an EMBL/GenBank/DDBJ whole genome shotgun (WGS) entry which is preliminary data.</text>
</comment>
<feature type="region of interest" description="Disordered" evidence="4">
    <location>
        <begin position="1"/>
        <end position="40"/>
    </location>
</feature>
<dbReference type="SUPFAM" id="SSF48403">
    <property type="entry name" value="Ankyrin repeat"/>
    <property type="match status" value="2"/>
</dbReference>
<gene>
    <name evidence="6" type="ORF">GX50_01462</name>
</gene>
<dbReference type="SMART" id="SM00248">
    <property type="entry name" value="ANK"/>
    <property type="match status" value="7"/>
</dbReference>
<dbReference type="CDD" id="cd00180">
    <property type="entry name" value="PKc"/>
    <property type="match status" value="1"/>
</dbReference>
<dbReference type="Gene3D" id="1.10.510.10">
    <property type="entry name" value="Transferase(Phosphotransferase) domain 1"/>
    <property type="match status" value="1"/>
</dbReference>
<dbReference type="PANTHER" id="PTHR24123">
    <property type="entry name" value="ANKYRIN REPEAT-CONTAINING"/>
    <property type="match status" value="1"/>
</dbReference>
<feature type="repeat" description="ANK" evidence="3">
    <location>
        <begin position="1055"/>
        <end position="1087"/>
    </location>
</feature>
<feature type="domain" description="Protein kinase" evidence="5">
    <location>
        <begin position="74"/>
        <end position="397"/>
    </location>
</feature>
<dbReference type="Pfam" id="PF12796">
    <property type="entry name" value="Ank_2"/>
    <property type="match status" value="1"/>
</dbReference>
<reference evidence="6 7" key="1">
    <citation type="submission" date="2017-10" db="EMBL/GenBank/DDBJ databases">
        <title>Comparative genomics in systemic dimorphic fungi from Ajellomycetaceae.</title>
        <authorList>
            <person name="Munoz J.F."/>
            <person name="Mcewen J.G."/>
            <person name="Clay O.K."/>
            <person name="Cuomo C.A."/>
        </authorList>
    </citation>
    <scope>NUCLEOTIDE SEQUENCE [LARGE SCALE GENOMIC DNA]</scope>
    <source>
        <strain evidence="6 7">UAMH4076</strain>
    </source>
</reference>
<dbReference type="SUPFAM" id="SSF56112">
    <property type="entry name" value="Protein kinase-like (PK-like)"/>
    <property type="match status" value="1"/>
</dbReference>
<dbReference type="PANTHER" id="PTHR24123:SF33">
    <property type="entry name" value="PROTEIN HOS4"/>
    <property type="match status" value="1"/>
</dbReference>
<dbReference type="Pfam" id="PF00069">
    <property type="entry name" value="Pkinase"/>
    <property type="match status" value="1"/>
</dbReference>